<dbReference type="WBParaSite" id="ES5_v2.g11515.t1">
    <property type="protein sequence ID" value="ES5_v2.g11515.t1"/>
    <property type="gene ID" value="ES5_v2.g11515"/>
</dbReference>
<reference evidence="2" key="1">
    <citation type="submission" date="2022-11" db="UniProtKB">
        <authorList>
            <consortium name="WormBaseParasite"/>
        </authorList>
    </citation>
    <scope>IDENTIFICATION</scope>
</reference>
<name>A0AC34F3T9_9BILA</name>
<accession>A0AC34F3T9</accession>
<proteinExistence type="predicted"/>
<protein>
    <submittedName>
        <fullName evidence="2">Uncharacterized protein</fullName>
    </submittedName>
</protein>
<evidence type="ECO:0000313" key="1">
    <source>
        <dbReference type="Proteomes" id="UP000887579"/>
    </source>
</evidence>
<sequence length="185" mass="20985">MEWNNIENADDPMLCDAYERDTVLEGLLDLEDERLNHRAEGIQTTYDNPTITDEFHPFEMTALTNLDAPASTQAIISEPQSVQILPEINENAPQSAKKKKVPAKISKATSSTDRPQTRKNRRGRPQSNNDGTINRKRVDAENNERMLQSLYGALKHMDATNPKYKGILEAVKVMVPNFENMFSMH</sequence>
<dbReference type="Proteomes" id="UP000887579">
    <property type="component" value="Unplaced"/>
</dbReference>
<evidence type="ECO:0000313" key="2">
    <source>
        <dbReference type="WBParaSite" id="ES5_v2.g11515.t1"/>
    </source>
</evidence>
<organism evidence="1 2">
    <name type="scientific">Panagrolaimus sp. ES5</name>
    <dbReference type="NCBI Taxonomy" id="591445"/>
    <lineage>
        <taxon>Eukaryota</taxon>
        <taxon>Metazoa</taxon>
        <taxon>Ecdysozoa</taxon>
        <taxon>Nematoda</taxon>
        <taxon>Chromadorea</taxon>
        <taxon>Rhabditida</taxon>
        <taxon>Tylenchina</taxon>
        <taxon>Panagrolaimomorpha</taxon>
        <taxon>Panagrolaimoidea</taxon>
        <taxon>Panagrolaimidae</taxon>
        <taxon>Panagrolaimus</taxon>
    </lineage>
</organism>